<keyword evidence="6" id="KW-0050">Antiport</keyword>
<evidence type="ECO:0000256" key="2">
    <source>
        <dbReference type="ARBA" id="ARBA00022475"/>
    </source>
</evidence>
<dbReference type="Pfam" id="PF06965">
    <property type="entry name" value="Na_H_antiport_1"/>
    <property type="match status" value="1"/>
</dbReference>
<feature type="transmembrane region" description="Helical" evidence="6">
    <location>
        <begin position="231"/>
        <end position="259"/>
    </location>
</feature>
<dbReference type="HAMAP" id="MF_01844">
    <property type="entry name" value="NhaA"/>
    <property type="match status" value="1"/>
</dbReference>
<keyword evidence="6" id="KW-0406">Ion transport</keyword>
<proteinExistence type="inferred from homology"/>
<feature type="transmembrane region" description="Helical" evidence="6">
    <location>
        <begin position="433"/>
        <end position="453"/>
    </location>
</feature>
<dbReference type="AlphaFoldDB" id="A0A430BQE5"/>
<protein>
    <recommendedName>
        <fullName evidence="6">Na(+)/H(+) antiporter NhaA</fullName>
    </recommendedName>
    <alternativeName>
        <fullName evidence="6">Sodium/proton antiporter NhaA</fullName>
    </alternativeName>
</protein>
<keyword evidence="6" id="KW-0813">Transport</keyword>
<keyword evidence="6" id="KW-0739">Sodium transport</keyword>
<feature type="transmembrane region" description="Helical" evidence="6">
    <location>
        <begin position="398"/>
        <end position="421"/>
    </location>
</feature>
<feature type="transmembrane region" description="Helical" evidence="6">
    <location>
        <begin position="114"/>
        <end position="139"/>
    </location>
</feature>
<keyword evidence="3 6" id="KW-0812">Transmembrane</keyword>
<dbReference type="PANTHER" id="PTHR30341">
    <property type="entry name" value="SODIUM ION/PROTON ANTIPORTER NHAA-RELATED"/>
    <property type="match status" value="1"/>
</dbReference>
<comment type="similarity">
    <text evidence="6">Belongs to the NhaA Na(+)/H(+) (TC 2.A.33) antiporter family.</text>
</comment>
<gene>
    <name evidence="6 7" type="primary">nhaA</name>
    <name evidence="7" type="ORF">DAH51_18940</name>
</gene>
<reference evidence="7 8" key="1">
    <citation type="submission" date="2018-07" db="EMBL/GenBank/DDBJ databases">
        <title>Genomic and Epidemiologic Investigation of an Indolent Hospital Outbreak.</title>
        <authorList>
            <person name="Johnson R.C."/>
            <person name="Deming C."/>
            <person name="Conlan S."/>
            <person name="Zellmer C.J."/>
            <person name="Michelin A.V."/>
            <person name="Lee-Lin S."/>
            <person name="Thomas P.J."/>
            <person name="Park M."/>
            <person name="Weingarten R.A."/>
            <person name="Less J."/>
            <person name="Dekker J.P."/>
            <person name="Frank K.M."/>
            <person name="Musser K.A."/>
            <person name="Mcquiston J.R."/>
            <person name="Henderson D.K."/>
            <person name="Lau A.F."/>
            <person name="Palmore T.N."/>
            <person name="Segre J.A."/>
        </authorList>
    </citation>
    <scope>NUCLEOTIDE SEQUENCE [LARGE SCALE GENOMIC DNA]</scope>
    <source>
        <strain evidence="7 8">SK-NIH.Env6_1116</strain>
    </source>
</reference>
<evidence type="ECO:0000256" key="5">
    <source>
        <dbReference type="ARBA" id="ARBA00023136"/>
    </source>
</evidence>
<dbReference type="GO" id="GO:0006885">
    <property type="term" value="P:regulation of pH"/>
    <property type="evidence" value="ECO:0007669"/>
    <property type="project" value="UniProtKB-UniRule"/>
</dbReference>
<keyword evidence="5 6" id="KW-0472">Membrane</keyword>
<dbReference type="Gene3D" id="1.20.1530.10">
    <property type="entry name" value="Na+/H+ antiporter like domain"/>
    <property type="match status" value="1"/>
</dbReference>
<feature type="transmembrane region" description="Helical" evidence="6">
    <location>
        <begin position="332"/>
        <end position="350"/>
    </location>
</feature>
<name>A0A430BQE5_SPHYA</name>
<comment type="caution">
    <text evidence="7">The sequence shown here is derived from an EMBL/GenBank/DDBJ whole genome shotgun (WGS) entry which is preliminary data.</text>
</comment>
<dbReference type="EMBL" id="QRAL01000025">
    <property type="protein sequence ID" value="RSU54890.1"/>
    <property type="molecule type" value="Genomic_DNA"/>
</dbReference>
<accession>A0A430BQE5</accession>
<evidence type="ECO:0000256" key="1">
    <source>
        <dbReference type="ARBA" id="ARBA00004429"/>
    </source>
</evidence>
<organism evidence="7 8">
    <name type="scientific">Sphingobium yanoikuyae</name>
    <name type="common">Sphingomonas yanoikuyae</name>
    <dbReference type="NCBI Taxonomy" id="13690"/>
    <lineage>
        <taxon>Bacteria</taxon>
        <taxon>Pseudomonadati</taxon>
        <taxon>Pseudomonadota</taxon>
        <taxon>Alphaproteobacteria</taxon>
        <taxon>Sphingomonadales</taxon>
        <taxon>Sphingomonadaceae</taxon>
        <taxon>Sphingobium</taxon>
    </lineage>
</organism>
<evidence type="ECO:0000256" key="6">
    <source>
        <dbReference type="HAMAP-Rule" id="MF_01844"/>
    </source>
</evidence>
<sequence>MAITPRQKGATSARRHHAPAKAGFLDRIEPFFAGKDVIGGPLLLATIAALLFTNSPLRESYERFWDTQLHFGFGRLSVSHSLAEWIDHALLPLFFIVIGTDVKRELVRGALSQLRTAIFPIAGAIGGMLVPVLLFWLVARDSEAIAGWGTVITMDTAFGLALIGLFATRLPDGVRALFLAFAAIDDIGGLLVIAAAYSDAIYLDGLLIAAIGFAAIYLLRHLRWGASIPYVLLALLLWVGILRSGIHTTIAGVLLGFLVPVYPRLSRKDFADNVQDEIDEFQQAHRRAAGEGQGDDASRSEKKVQERLGYLHVMTGATHATGERVITLLSPWISYLVLPLFALSNVRVHISSELMAEAMRSTLAPAILLGLCLGKPLGFLGFSWIAARIGVARLPDKVRWSMVGAIGALAGIGFTISLFISGLAFSDSKNQEIASLAIIAASILAGLVGYAALRFAARGSVEPQG</sequence>
<dbReference type="Proteomes" id="UP000287401">
    <property type="component" value="Unassembled WGS sequence"/>
</dbReference>
<dbReference type="InterPro" id="IPR004670">
    <property type="entry name" value="NhaA"/>
</dbReference>
<keyword evidence="2 6" id="KW-1003">Cell membrane</keyword>
<dbReference type="GO" id="GO:0015385">
    <property type="term" value="F:sodium:proton antiporter activity"/>
    <property type="evidence" value="ECO:0007669"/>
    <property type="project" value="UniProtKB-UniRule"/>
</dbReference>
<feature type="transmembrane region" description="Helical" evidence="6">
    <location>
        <begin position="362"/>
        <end position="386"/>
    </location>
</feature>
<comment type="function">
    <text evidence="6">Na(+)/H(+) antiporter that extrudes sodium in exchange for external protons.</text>
</comment>
<feature type="transmembrane region" description="Helical" evidence="6">
    <location>
        <begin position="174"/>
        <end position="194"/>
    </location>
</feature>
<comment type="subcellular location">
    <subcellularLocation>
        <location evidence="1">Cell inner membrane</location>
        <topology evidence="1">Multi-pass membrane protein</topology>
    </subcellularLocation>
    <subcellularLocation>
        <location evidence="6">Cell membrane</location>
        <topology evidence="6">Multi-pass membrane protein</topology>
    </subcellularLocation>
</comment>
<dbReference type="RefSeq" id="WP_125999342.1">
    <property type="nucleotide sequence ID" value="NZ_QRAL01000025.1"/>
</dbReference>
<keyword evidence="6" id="KW-0915">Sodium</keyword>
<evidence type="ECO:0000313" key="8">
    <source>
        <dbReference type="Proteomes" id="UP000287401"/>
    </source>
</evidence>
<dbReference type="GO" id="GO:0005886">
    <property type="term" value="C:plasma membrane"/>
    <property type="evidence" value="ECO:0007669"/>
    <property type="project" value="UniProtKB-SubCell"/>
</dbReference>
<feature type="transmembrane region" description="Helical" evidence="6">
    <location>
        <begin position="200"/>
        <end position="219"/>
    </location>
</feature>
<dbReference type="PANTHER" id="PTHR30341:SF0">
    <property type="entry name" value="NA(+)_H(+) ANTIPORTER NHAA"/>
    <property type="match status" value="1"/>
</dbReference>
<comment type="catalytic activity">
    <reaction evidence="6">
        <text>Na(+)(in) + 2 H(+)(out) = Na(+)(out) + 2 H(+)(in)</text>
        <dbReference type="Rhea" id="RHEA:29251"/>
        <dbReference type="ChEBI" id="CHEBI:15378"/>
        <dbReference type="ChEBI" id="CHEBI:29101"/>
    </reaction>
</comment>
<evidence type="ECO:0000313" key="7">
    <source>
        <dbReference type="EMBL" id="RSU54890.1"/>
    </source>
</evidence>
<keyword evidence="4 6" id="KW-1133">Transmembrane helix</keyword>
<dbReference type="NCBIfam" id="TIGR00773">
    <property type="entry name" value="NhaA"/>
    <property type="match status" value="1"/>
</dbReference>
<evidence type="ECO:0000256" key="3">
    <source>
        <dbReference type="ARBA" id="ARBA00022692"/>
    </source>
</evidence>
<evidence type="ECO:0000256" key="4">
    <source>
        <dbReference type="ARBA" id="ARBA00022989"/>
    </source>
</evidence>
<feature type="transmembrane region" description="Helical" evidence="6">
    <location>
        <begin position="145"/>
        <end position="167"/>
    </location>
</feature>
<dbReference type="InterPro" id="IPR023171">
    <property type="entry name" value="Na/H_antiporter_dom_sf"/>
</dbReference>